<dbReference type="OrthoDB" id="5806098at2759"/>
<accession>A0A0B1SW67</accession>
<gene>
    <name evidence="2" type="ORF">OESDEN_10625</name>
</gene>
<keyword evidence="3" id="KW-1185">Reference proteome</keyword>
<evidence type="ECO:0000313" key="2">
    <source>
        <dbReference type="EMBL" id="KHJ89548.1"/>
    </source>
</evidence>
<dbReference type="Proteomes" id="UP000053660">
    <property type="component" value="Unassembled WGS sequence"/>
</dbReference>
<dbReference type="EMBL" id="KN554081">
    <property type="protein sequence ID" value="KHJ89548.1"/>
    <property type="molecule type" value="Genomic_DNA"/>
</dbReference>
<dbReference type="AlphaFoldDB" id="A0A0B1SW67"/>
<sequence length="81" mass="9466">MSTGNLSTVEEDDEIEFCGPENEPDDYSDIYNPPETSVKLNDVPNFVYEKPDYTNYDRSVRHYTLEEMEKLFDSYADIIIV</sequence>
<feature type="compositionally biased region" description="Acidic residues" evidence="1">
    <location>
        <begin position="9"/>
        <end position="26"/>
    </location>
</feature>
<feature type="region of interest" description="Disordered" evidence="1">
    <location>
        <begin position="1"/>
        <end position="26"/>
    </location>
</feature>
<evidence type="ECO:0000256" key="1">
    <source>
        <dbReference type="SAM" id="MobiDB-lite"/>
    </source>
</evidence>
<proteinExistence type="predicted"/>
<organism evidence="2 3">
    <name type="scientific">Oesophagostomum dentatum</name>
    <name type="common">Nodular worm</name>
    <dbReference type="NCBI Taxonomy" id="61180"/>
    <lineage>
        <taxon>Eukaryota</taxon>
        <taxon>Metazoa</taxon>
        <taxon>Ecdysozoa</taxon>
        <taxon>Nematoda</taxon>
        <taxon>Chromadorea</taxon>
        <taxon>Rhabditida</taxon>
        <taxon>Rhabditina</taxon>
        <taxon>Rhabditomorpha</taxon>
        <taxon>Strongyloidea</taxon>
        <taxon>Strongylidae</taxon>
        <taxon>Oesophagostomum</taxon>
    </lineage>
</organism>
<reference evidence="2 3" key="1">
    <citation type="submission" date="2014-03" db="EMBL/GenBank/DDBJ databases">
        <title>Draft genome of the hookworm Oesophagostomum dentatum.</title>
        <authorList>
            <person name="Mitreva M."/>
        </authorList>
    </citation>
    <scope>NUCLEOTIDE SEQUENCE [LARGE SCALE GENOMIC DNA]</scope>
    <source>
        <strain evidence="2 3">OD-Hann</strain>
    </source>
</reference>
<protein>
    <submittedName>
        <fullName evidence="2">Uncharacterized protein</fullName>
    </submittedName>
</protein>
<name>A0A0B1SW67_OESDE</name>
<evidence type="ECO:0000313" key="3">
    <source>
        <dbReference type="Proteomes" id="UP000053660"/>
    </source>
</evidence>